<dbReference type="KEGG" id="vcop:MM50RIKEN_09230"/>
<feature type="domain" description="RDRP core" evidence="1">
    <location>
        <begin position="570"/>
        <end position="735"/>
    </location>
</feature>
<name>A0A810PZQ9_9FIRM</name>
<proteinExistence type="predicted"/>
<gene>
    <name evidence="2" type="ORF">MM50RIKEN_09230</name>
</gene>
<dbReference type="Proteomes" id="UP000681035">
    <property type="component" value="Chromosome"/>
</dbReference>
<sequence length="1025" mass="119004">MPLVKYRIYELSARAVISYGRQQEGAYAFQLSAAETEKCKSLSAPHEQDDNALFYQTMCVLRGDAFTGRPGGQLVTDLSDIIFYMDFSGIFDRSGARKKYRIRQEKAKALFRSEGVSLDFGSGPHRYLAFERSGSMSRQARLTFIREDFYDTVRRRIMMDMTIGDCQLSKLYAYNGLMLSGGIRIDGIGIDRPHRVVVIDNPTRTERNVSVITVEDDGTQSSTRKYHRVEKKEDIEITCFDGEGLISKEYARVVDEKLCGKKVHTSFQIRMPYVKGMLHEVDFKDFLTLCGTDTITDLWGMEHSVRDVDVILTKSMFKGYGWLTASGMNWEDYRTVFRKYRHALYITNVSKEKPEQTTELNYQFLTTVSIQGDEFRPADLPDGWDHSPETDERNWLTKQTELRYYNLCANPQFRQNYFLEKADRISWWERHQGKDQILAAVLKKNPRFINEPVYAKRLEDEADKIVEQYAVGRLIVAGDNRYLSGDLLDFLAFLLPTVPPRKRRQRMFYSTVMTDHFPESSFYAPQAAYAHDDACTLLRNPHIARNEELQLSFYDAKEERKQMRHYYFGHLTDVVMVDSNMLAAERLGGADYDGDMIKTISDPILNACVRRNYNLYRYEKHKSLTNTENIPLLMIPTAQPQIRSADDWEARFETVRSTFSSRVGQICNAALDRSIIAYNENSDAEERERCREETETLAILTGLEIDSAKSGIRPDLDEYLTHKTVKRSAFLKYKTLVEEAETRRAWYEPTHAAKVKAFFKKVDWDEVDSNVERLPYLAQQLKKNTPRIKAKPAKDEELFSFAAQQPDWREQLDSDKLAAVDALLRDHDACLSRIRACRVPVKEKKRKSDVDRILYAREQEDDYDPDELYALFGGLPPEKVSALRQAMREQAWHLMDEDARERFLREWLPEFEDIYDLLTDFRFGSYRILGDIVCDMEDENTGREKKQLFRESDSKAFTAMMSAFADKSASRSYRDAVTAKCRELLTAIVRPALAVRYVVALGRRDLLWDLLPEYIEKNVLEVRDD</sequence>
<evidence type="ECO:0000313" key="2">
    <source>
        <dbReference type="EMBL" id="BCK81160.1"/>
    </source>
</evidence>
<protein>
    <recommendedName>
        <fullName evidence="1">RDRP core domain-containing protein</fullName>
    </recommendedName>
</protein>
<dbReference type="AlphaFoldDB" id="A0A810PZQ9"/>
<evidence type="ECO:0000259" key="1">
    <source>
        <dbReference type="Pfam" id="PF05183"/>
    </source>
</evidence>
<keyword evidence="3" id="KW-1185">Reference proteome</keyword>
<dbReference type="Pfam" id="PF05183">
    <property type="entry name" value="RdRP"/>
    <property type="match status" value="1"/>
</dbReference>
<dbReference type="GO" id="GO:0003968">
    <property type="term" value="F:RNA-directed RNA polymerase activity"/>
    <property type="evidence" value="ECO:0007669"/>
    <property type="project" value="InterPro"/>
</dbReference>
<dbReference type="RefSeq" id="WP_228298442.1">
    <property type="nucleotide sequence ID" value="NZ_AP023418.1"/>
</dbReference>
<reference evidence="2" key="1">
    <citation type="submission" date="2020-09" db="EMBL/GenBank/DDBJ databases">
        <title>New species isolated from human feces.</title>
        <authorList>
            <person name="Kitahara M."/>
            <person name="Shigeno Y."/>
            <person name="Shime M."/>
            <person name="Matsumoto Y."/>
            <person name="Nakamura S."/>
            <person name="Motooka D."/>
            <person name="Fukuoka S."/>
            <person name="Nishikawa H."/>
            <person name="Benno Y."/>
        </authorList>
    </citation>
    <scope>NUCLEOTIDE SEQUENCE</scope>
    <source>
        <strain evidence="2">MM50</strain>
    </source>
</reference>
<dbReference type="EMBL" id="AP023418">
    <property type="protein sequence ID" value="BCK81160.1"/>
    <property type="molecule type" value="Genomic_DNA"/>
</dbReference>
<evidence type="ECO:0000313" key="3">
    <source>
        <dbReference type="Proteomes" id="UP000681035"/>
    </source>
</evidence>
<dbReference type="InterPro" id="IPR057596">
    <property type="entry name" value="RDRP_core"/>
</dbReference>
<accession>A0A810PZQ9</accession>
<organism evidence="2 3">
    <name type="scientific">Vescimonas coprocola</name>
    <dbReference type="NCBI Taxonomy" id="2714355"/>
    <lineage>
        <taxon>Bacteria</taxon>
        <taxon>Bacillati</taxon>
        <taxon>Bacillota</taxon>
        <taxon>Clostridia</taxon>
        <taxon>Eubacteriales</taxon>
        <taxon>Oscillospiraceae</taxon>
        <taxon>Vescimonas</taxon>
    </lineage>
</organism>